<sequence length="1265" mass="137857">MDASKPTDHQQQIDQLKQTKQLISLLQKALENVSLAVKQAGTSAPRIDGVNVDIHQISTKLLNQLNGVAMPLLGVLQMTNRLNEVATPVVTSCRHSCMEEAAYALCKIWVILKSCYGFRIRGDCATRDSSTDGVAIKTFVLPSLVSCAVALSSLEVADEDDGEHSFDSKDEKKSEDTVHNHSLLDRGDDCAMAVLKCMRSFFVNDDSDSAKPSPIAREVGNAMGGALVARLVQCCLSLLPRDAVAARSSRRVDSALQMEAAQTLHDLINGLPMKDLWQSILPGLFAGMYGTCLSKLRYSPSASSHKIASLCVETLACLLKQALGSDDREKADAENDTESIAASLFAAVNISAKTIEKPSAPQSKLDDVESEVNSRIPGPLSVLLSLMPGIRSKSVRLSGLHLCRIILVDTNFIWTEANKKSLGRKAFEYCLTLLRDDNGEIATCSREILRSFKASLGAMRWRRYLSQIIAPSILELVETLPLLAKSGKSAELRTSLNLVDGYTIASFRDMENDFDFEECLNEKRKSDIGAALGCSESLEVINNAFAVLFTPDIGSIVPKPMIEVDSSSDSTKLALRYEGNMLRFEYLDDKNASAATASVRLIARALGVKRCAFAIDGVYADMFEACVRSAGSRYPTEGSHRERLKWAGLGVVATELLAGVSGPFSSAIGPCTSKSTLKVLSSLASSVFPIIVSEPLWTLPSVSETRHNDPKEDNIGAGSRHGSYNASVVMVLMRFLCLYARVLGTDIKLLFPTILFPLIERASPIGNHSSVQRTAFSTLWTISETAGYSDISSLLAMNVDYLLDIISLRLRKYAWEGSHLERSLMGVVEVILQSVVYQRQVSGNQSSIQGVVFDAGAIVGNMLKCFLDHFDRQSNISNLSALDTVRVFRSINIFIASSVDRVIDCSGIDIHATGDDDEDFDWLNRLNVELNVDTSGYDESESLFEECNADPTDPPPTTLPDGDHPSDEGPAFTREINAINSILSRCGYLLCHAQLHLQVLCCQSMLTGFETLGKIGAFRRARQGESASNPLLPSIAEYWPAIIARLRAASASYVSSNRISRKELSIRNAMAEDLGENTQSRKYLGVLLASLFTIVAELCAGSDGFFEDRFRHDVYPIIAKLVGECLQPMRGRETNFILTPLLVLIKSVFESSCRYSLTGLVPAAGSLILPFLACVGNVGDEASAAVKAMLTVDSDALWRPLHKLACRPFPPIPINLDERTAATITSEGSTALLVSPTRDQTDIVLARRAQHLLDFIETTSESPLN</sequence>
<name>K0TA12_THAOC</name>
<feature type="region of interest" description="Disordered" evidence="1">
    <location>
        <begin position="943"/>
        <end position="969"/>
    </location>
</feature>
<dbReference type="InterPro" id="IPR049362">
    <property type="entry name" value="TTI1_rpt"/>
</dbReference>
<gene>
    <name evidence="3" type="ORF">THAOC_03962</name>
</gene>
<dbReference type="Proteomes" id="UP000266841">
    <property type="component" value="Unassembled WGS sequence"/>
</dbReference>
<dbReference type="SUPFAM" id="SSF48371">
    <property type="entry name" value="ARM repeat"/>
    <property type="match status" value="1"/>
</dbReference>
<accession>K0TA12</accession>
<feature type="domain" description="TTI1 C-terminal TPR" evidence="2">
    <location>
        <begin position="950"/>
        <end position="1049"/>
    </location>
</feature>
<dbReference type="EMBL" id="AGNL01003749">
    <property type="protein sequence ID" value="EJK74365.1"/>
    <property type="molecule type" value="Genomic_DNA"/>
</dbReference>
<dbReference type="InterPro" id="IPR057567">
    <property type="entry name" value="TPR_TTI1_C"/>
</dbReference>
<evidence type="ECO:0000256" key="1">
    <source>
        <dbReference type="SAM" id="MobiDB-lite"/>
    </source>
</evidence>
<evidence type="ECO:0000313" key="3">
    <source>
        <dbReference type="EMBL" id="EJK74365.1"/>
    </source>
</evidence>
<protein>
    <recommendedName>
        <fullName evidence="2">TTI1 C-terminal TPR domain-containing protein</fullName>
    </recommendedName>
</protein>
<evidence type="ECO:0000313" key="4">
    <source>
        <dbReference type="Proteomes" id="UP000266841"/>
    </source>
</evidence>
<dbReference type="Pfam" id="PF21547">
    <property type="entry name" value="TTI1"/>
    <property type="match status" value="1"/>
</dbReference>
<dbReference type="PANTHER" id="PTHR18460:SF3">
    <property type="entry name" value="TELO2-INTERACTING PROTEIN 1 HOMOLOG"/>
    <property type="match status" value="1"/>
</dbReference>
<dbReference type="OrthoDB" id="49511at2759"/>
<dbReference type="InterPro" id="IPR052587">
    <property type="entry name" value="TELO2-interacting_protein_1"/>
</dbReference>
<dbReference type="Pfam" id="PF24181">
    <property type="entry name" value="TPR_TTI1_C"/>
    <property type="match status" value="1"/>
</dbReference>
<proteinExistence type="predicted"/>
<dbReference type="OMA" id="RASPIGN"/>
<reference evidence="3 4" key="1">
    <citation type="journal article" date="2012" name="Genome Biol.">
        <title>Genome and low-iron response of an oceanic diatom adapted to chronic iron limitation.</title>
        <authorList>
            <person name="Lommer M."/>
            <person name="Specht M."/>
            <person name="Roy A.S."/>
            <person name="Kraemer L."/>
            <person name="Andreson R."/>
            <person name="Gutowska M.A."/>
            <person name="Wolf J."/>
            <person name="Bergner S.V."/>
            <person name="Schilhabel M.B."/>
            <person name="Klostermeier U.C."/>
            <person name="Beiko R.G."/>
            <person name="Rosenstiel P."/>
            <person name="Hippler M."/>
            <person name="Laroche J."/>
        </authorList>
    </citation>
    <scope>NUCLEOTIDE SEQUENCE [LARGE SCALE GENOMIC DNA]</scope>
    <source>
        <strain evidence="3 4">CCMP1005</strain>
    </source>
</reference>
<comment type="caution">
    <text evidence="3">The sequence shown here is derived from an EMBL/GenBank/DDBJ whole genome shotgun (WGS) entry which is preliminary data.</text>
</comment>
<dbReference type="AlphaFoldDB" id="K0TA12"/>
<keyword evidence="4" id="KW-1185">Reference proteome</keyword>
<dbReference type="PANTHER" id="PTHR18460">
    <property type="entry name" value="TEL2 INTERACTING PROTEIN 1 TTI1 FAMILY MEMBER"/>
    <property type="match status" value="1"/>
</dbReference>
<organism evidence="3 4">
    <name type="scientific">Thalassiosira oceanica</name>
    <name type="common">Marine diatom</name>
    <dbReference type="NCBI Taxonomy" id="159749"/>
    <lineage>
        <taxon>Eukaryota</taxon>
        <taxon>Sar</taxon>
        <taxon>Stramenopiles</taxon>
        <taxon>Ochrophyta</taxon>
        <taxon>Bacillariophyta</taxon>
        <taxon>Coscinodiscophyceae</taxon>
        <taxon>Thalassiosirophycidae</taxon>
        <taxon>Thalassiosirales</taxon>
        <taxon>Thalassiosiraceae</taxon>
        <taxon>Thalassiosira</taxon>
    </lineage>
</organism>
<dbReference type="GO" id="GO:0005737">
    <property type="term" value="C:cytoplasm"/>
    <property type="evidence" value="ECO:0007669"/>
    <property type="project" value="TreeGrafter"/>
</dbReference>
<dbReference type="InterPro" id="IPR016024">
    <property type="entry name" value="ARM-type_fold"/>
</dbReference>
<evidence type="ECO:0000259" key="2">
    <source>
        <dbReference type="Pfam" id="PF24181"/>
    </source>
</evidence>
<dbReference type="eggNOG" id="ENOG502SS41">
    <property type="taxonomic scope" value="Eukaryota"/>
</dbReference>